<organism evidence="1 2">
    <name type="scientific">Hyalomma asiaticum</name>
    <name type="common">Tick</name>
    <dbReference type="NCBI Taxonomy" id="266040"/>
    <lineage>
        <taxon>Eukaryota</taxon>
        <taxon>Metazoa</taxon>
        <taxon>Ecdysozoa</taxon>
        <taxon>Arthropoda</taxon>
        <taxon>Chelicerata</taxon>
        <taxon>Arachnida</taxon>
        <taxon>Acari</taxon>
        <taxon>Parasitiformes</taxon>
        <taxon>Ixodida</taxon>
        <taxon>Ixodoidea</taxon>
        <taxon>Ixodidae</taxon>
        <taxon>Hyalomminae</taxon>
        <taxon>Hyalomma</taxon>
    </lineage>
</organism>
<accession>A0ACB7SNI3</accession>
<gene>
    <name evidence="1" type="ORF">HPB50_021511</name>
</gene>
<dbReference type="Proteomes" id="UP000821845">
    <property type="component" value="Chromosome 4"/>
</dbReference>
<protein>
    <submittedName>
        <fullName evidence="1">Uncharacterized protein</fullName>
    </submittedName>
</protein>
<comment type="caution">
    <text evidence="1">The sequence shown here is derived from an EMBL/GenBank/DDBJ whole genome shotgun (WGS) entry which is preliminary data.</text>
</comment>
<sequence length="610" mass="67416">MVNQQPASGANPAATAVLLVKAADAPAPVGYCLFYVPAIKDIPKNEEEAEYRPLVNVLNDTECDYERRSFEGKVVLMEHCDNTSNDDIIQKAKSAKAAAIVMTYNVKQPVKDTTTTITKQDIVVAFVKNSTGRQIAQYEEKQANSTVMAKLFTRSTSLDWSFLVIWLIAVFTVMAGSYWSGIAQYGQYYPHPSTPSTHKRPKKNSRSVRRPSEPDRKKKTSVSVGVPVDHSDFTESMGEMEEEFTVPLSPKLVVMFVMHMSVMLLMLYYFYRYLVYFIVVLFAMASTAALVSCLEPLVSRINIGTSKIPNKFPACFQTPMEIRQVALLAFGVSVAIAWFLLRRNDTYGWILQDVLGVAFCVNMLKSFHLPNLKLLSLLLSLLLIYDVFFVFITPFLRANRESVMVEVAKGGSVMETLPMVIKFPRIMQGPYQKCFLLKFSILGLGDILAPGLLLSYCHAFDLLALGKRFYFYISSASGKADSPKCGSLPGQQGEPLQHGCAGSDVVDGCDNATVAFLHHGVRDVELAASTIVPVPPSGMNEPHADDLKGHEQFPAACVVGATRNRWRPLQGSTGTDGHQRCLLLRHDGRNGFRRDLSSGIGPTTTSPFPA</sequence>
<evidence type="ECO:0000313" key="1">
    <source>
        <dbReference type="EMBL" id="KAH6934209.1"/>
    </source>
</evidence>
<dbReference type="EMBL" id="CM023484">
    <property type="protein sequence ID" value="KAH6934209.1"/>
    <property type="molecule type" value="Genomic_DNA"/>
</dbReference>
<name>A0ACB7SNI3_HYAAI</name>
<proteinExistence type="predicted"/>
<keyword evidence="2" id="KW-1185">Reference proteome</keyword>
<evidence type="ECO:0000313" key="2">
    <source>
        <dbReference type="Proteomes" id="UP000821845"/>
    </source>
</evidence>
<reference evidence="1" key="1">
    <citation type="submission" date="2020-05" db="EMBL/GenBank/DDBJ databases">
        <title>Large-scale comparative analyses of tick genomes elucidate their genetic diversity and vector capacities.</title>
        <authorList>
            <person name="Jia N."/>
            <person name="Wang J."/>
            <person name="Shi W."/>
            <person name="Du L."/>
            <person name="Sun Y."/>
            <person name="Zhan W."/>
            <person name="Jiang J."/>
            <person name="Wang Q."/>
            <person name="Zhang B."/>
            <person name="Ji P."/>
            <person name="Sakyi L.B."/>
            <person name="Cui X."/>
            <person name="Yuan T."/>
            <person name="Jiang B."/>
            <person name="Yang W."/>
            <person name="Lam T.T.-Y."/>
            <person name="Chang Q."/>
            <person name="Ding S."/>
            <person name="Wang X."/>
            <person name="Zhu J."/>
            <person name="Ruan X."/>
            <person name="Zhao L."/>
            <person name="Wei J."/>
            <person name="Que T."/>
            <person name="Du C."/>
            <person name="Cheng J."/>
            <person name="Dai P."/>
            <person name="Han X."/>
            <person name="Huang E."/>
            <person name="Gao Y."/>
            <person name="Liu J."/>
            <person name="Shao H."/>
            <person name="Ye R."/>
            <person name="Li L."/>
            <person name="Wei W."/>
            <person name="Wang X."/>
            <person name="Wang C."/>
            <person name="Yang T."/>
            <person name="Huo Q."/>
            <person name="Li W."/>
            <person name="Guo W."/>
            <person name="Chen H."/>
            <person name="Zhou L."/>
            <person name="Ni X."/>
            <person name="Tian J."/>
            <person name="Zhou Y."/>
            <person name="Sheng Y."/>
            <person name="Liu T."/>
            <person name="Pan Y."/>
            <person name="Xia L."/>
            <person name="Li J."/>
            <person name="Zhao F."/>
            <person name="Cao W."/>
        </authorList>
    </citation>
    <scope>NUCLEOTIDE SEQUENCE</scope>
    <source>
        <strain evidence="1">Hyas-2018</strain>
    </source>
</reference>